<name>A0ABD2AHM6_VESSQ</name>
<proteinExistence type="predicted"/>
<dbReference type="AlphaFoldDB" id="A0ABD2AHM6"/>
<dbReference type="PANTHER" id="PTHR21879:SF4">
    <property type="entry name" value="OSIRIS 17, ISOFORM C"/>
    <property type="match status" value="1"/>
</dbReference>
<comment type="caution">
    <text evidence="1">The sequence shown here is derived from an EMBL/GenBank/DDBJ whole genome shotgun (WGS) entry which is preliminary data.</text>
</comment>
<sequence>MQIRKPIMLEKVIWFVIFFALIDLSKSELFNFENFYSLAKIFHVDELVSINATDNELWHGLLKDCDKKLTFSCIQKNAYTYLDGAFSDRNNITVFNGLTLTKNNLDYGSCKIENDQKNIDENLVNGLTKKDCILKDDDDEKRTDVNGMRRRGRTLDDPHKFPLEEITDALRQKAMKFLATRDYEIQLPKLFFEGTIMKISPRQIDDTGALVRLDFAQGDINTHGRLFKKISKTIVLHRIHITKIHTKQIAVEFSSSPTADQANQSEIAHHHHHVPVPVPVPTYYDHHNHHEDDFNGYDYNHPHIQYRKDVEELREWGIEPYEDLYEDANRHISGLQPIPGVLPAPVVAPVSGYPTGMIYNGPYGLSQYAPNARPVVPPSYHDKYPTSISAHAHNLAYSGYLDDKYNRRVVEPNSVATSVKPVNVLSPAPVKPATKNKNIKNPYGILNQQNVRQVTMPRITKAVTTSKNSIVPSLTATQIYDDEYYGPIISRLEDIFIQLRFFDESCRERLVCSMYKNPSIYSPHSNLVSNELSRDPQELKRGTLESASSQKFHKYLNAARIGQDRGDCVRTYPCHINTE</sequence>
<dbReference type="EMBL" id="JAUDFV010000147">
    <property type="protein sequence ID" value="KAL2720128.1"/>
    <property type="molecule type" value="Genomic_DNA"/>
</dbReference>
<evidence type="ECO:0000313" key="2">
    <source>
        <dbReference type="Proteomes" id="UP001607302"/>
    </source>
</evidence>
<reference evidence="1 2" key="1">
    <citation type="journal article" date="2024" name="Ann. Entomol. Soc. Am.">
        <title>Genomic analyses of the southern and eastern yellowjacket wasps (Hymenoptera: Vespidae) reveal evolutionary signatures of social life.</title>
        <authorList>
            <person name="Catto M.A."/>
            <person name="Caine P.B."/>
            <person name="Orr S.E."/>
            <person name="Hunt B.G."/>
            <person name="Goodisman M.A.D."/>
        </authorList>
    </citation>
    <scope>NUCLEOTIDE SEQUENCE [LARGE SCALE GENOMIC DNA]</scope>
    <source>
        <strain evidence="1">233</strain>
        <tissue evidence="1">Head and thorax</tissue>
    </source>
</reference>
<dbReference type="PANTHER" id="PTHR21879">
    <property type="entry name" value="FI03362P-RELATED-RELATED"/>
    <property type="match status" value="1"/>
</dbReference>
<organism evidence="1 2">
    <name type="scientific">Vespula squamosa</name>
    <name type="common">Southern yellow jacket</name>
    <name type="synonym">Wasp</name>
    <dbReference type="NCBI Taxonomy" id="30214"/>
    <lineage>
        <taxon>Eukaryota</taxon>
        <taxon>Metazoa</taxon>
        <taxon>Ecdysozoa</taxon>
        <taxon>Arthropoda</taxon>
        <taxon>Hexapoda</taxon>
        <taxon>Insecta</taxon>
        <taxon>Pterygota</taxon>
        <taxon>Neoptera</taxon>
        <taxon>Endopterygota</taxon>
        <taxon>Hymenoptera</taxon>
        <taxon>Apocrita</taxon>
        <taxon>Aculeata</taxon>
        <taxon>Vespoidea</taxon>
        <taxon>Vespidae</taxon>
        <taxon>Vespinae</taxon>
        <taxon>Vespula</taxon>
    </lineage>
</organism>
<dbReference type="Proteomes" id="UP001607302">
    <property type="component" value="Unassembled WGS sequence"/>
</dbReference>
<evidence type="ECO:0000313" key="1">
    <source>
        <dbReference type="EMBL" id="KAL2720128.1"/>
    </source>
</evidence>
<dbReference type="Pfam" id="PF07898">
    <property type="entry name" value="DUF1676"/>
    <property type="match status" value="1"/>
</dbReference>
<gene>
    <name evidence="1" type="ORF">V1478_010394</name>
</gene>
<accession>A0ABD2AHM6</accession>
<dbReference type="InterPro" id="IPR012464">
    <property type="entry name" value="DUF1676"/>
</dbReference>
<protein>
    <submittedName>
        <fullName evidence="1">Uncharacterized protein</fullName>
    </submittedName>
</protein>
<keyword evidence="2" id="KW-1185">Reference proteome</keyword>